<protein>
    <submittedName>
        <fullName evidence="1">Uncharacterized protein</fullName>
    </submittedName>
</protein>
<dbReference type="EMBL" id="JBHFNQ010000151">
    <property type="protein sequence ID" value="MFB2879121.1"/>
    <property type="molecule type" value="Genomic_DNA"/>
</dbReference>
<dbReference type="RefSeq" id="WP_413272172.1">
    <property type="nucleotide sequence ID" value="NZ_JBHFNQ010000151.1"/>
</dbReference>
<evidence type="ECO:0000313" key="2">
    <source>
        <dbReference type="Proteomes" id="UP001576774"/>
    </source>
</evidence>
<evidence type="ECO:0000313" key="1">
    <source>
        <dbReference type="EMBL" id="MFB2879121.1"/>
    </source>
</evidence>
<proteinExistence type="predicted"/>
<accession>A0ABV4X8K5</accession>
<comment type="caution">
    <text evidence="1">The sequence shown here is derived from an EMBL/GenBank/DDBJ whole genome shotgun (WGS) entry which is preliminary data.</text>
</comment>
<sequence length="53" mass="6110">MAILKLYHNWQLPYSKALLKLKIASGKIPIFPIATPLSWSDRTLNVLKLMMLQ</sequence>
<keyword evidence="2" id="KW-1185">Reference proteome</keyword>
<gene>
    <name evidence="1" type="ORF">ACE1CC_19885</name>
</gene>
<name>A0ABV4X8K5_9CYAN</name>
<reference evidence="1 2" key="1">
    <citation type="submission" date="2024-09" db="EMBL/GenBank/DDBJ databases">
        <title>Floridaenema gen nov. (Aerosakkonemataceae, Aerosakkonematales ord. nov., Cyanobacteria) from benthic tropical and subtropical fresh waters, with the description of four new species.</title>
        <authorList>
            <person name="Moretto J.A."/>
            <person name="Berthold D.E."/>
            <person name="Lefler F.W."/>
            <person name="Huang I.-S."/>
            <person name="Laughinghouse H. IV."/>
        </authorList>
    </citation>
    <scope>NUCLEOTIDE SEQUENCE [LARGE SCALE GENOMIC DNA]</scope>
    <source>
        <strain evidence="1 2">BLCC-F46</strain>
    </source>
</reference>
<organism evidence="1 2">
    <name type="scientific">Floridaenema aerugineum BLCC-F46</name>
    <dbReference type="NCBI Taxonomy" id="3153654"/>
    <lineage>
        <taxon>Bacteria</taxon>
        <taxon>Bacillati</taxon>
        <taxon>Cyanobacteriota</taxon>
        <taxon>Cyanophyceae</taxon>
        <taxon>Oscillatoriophycideae</taxon>
        <taxon>Aerosakkonematales</taxon>
        <taxon>Aerosakkonemataceae</taxon>
        <taxon>Floridanema</taxon>
        <taxon>Floridanema aerugineum</taxon>
    </lineage>
</organism>
<dbReference type="Proteomes" id="UP001576774">
    <property type="component" value="Unassembled WGS sequence"/>
</dbReference>